<dbReference type="EMBL" id="BGJZ01000219">
    <property type="protein sequence ID" value="GBH11078.1"/>
    <property type="molecule type" value="Genomic_DNA"/>
</dbReference>
<accession>A0A2V0QKC9</accession>
<evidence type="ECO:0000313" key="1">
    <source>
        <dbReference type="EMBL" id="GBH11078.1"/>
    </source>
</evidence>
<gene>
    <name evidence="1" type="ORF">KPSA1_04509</name>
</gene>
<evidence type="ECO:0000313" key="2">
    <source>
        <dbReference type="Proteomes" id="UP000247480"/>
    </source>
</evidence>
<name>A0A2V0QKC9_PSESF</name>
<dbReference type="AlphaFoldDB" id="A0A2V0QKC9"/>
<comment type="caution">
    <text evidence="1">The sequence shown here is derived from an EMBL/GenBank/DDBJ whole genome shotgun (WGS) entry which is preliminary data.</text>
</comment>
<proteinExistence type="predicted"/>
<organism evidence="1 2">
    <name type="scientific">Pseudomonas syringae pv. actinidiae</name>
    <dbReference type="NCBI Taxonomy" id="103796"/>
    <lineage>
        <taxon>Bacteria</taxon>
        <taxon>Pseudomonadati</taxon>
        <taxon>Pseudomonadota</taxon>
        <taxon>Gammaproteobacteria</taxon>
        <taxon>Pseudomonadales</taxon>
        <taxon>Pseudomonadaceae</taxon>
        <taxon>Pseudomonas</taxon>
        <taxon>Pseudomonas syringae</taxon>
    </lineage>
</organism>
<sequence length="208" mass="23022">MSGVWDARPALRRGQHPTADDLIRMRLGYPGYEGRLNSMRQLAPARYAAVMSGAKTFDDPNWSCAECSGCERHTRNLTCRACNGARVLQVFKELPDGGTVYAATDDQASENWQQRHQRTQRLMDQRSILSRLGPVVVGRYSLEGGRVIRAGSVALDTEPLMLAVDTLLSGDSELIRGVLTPLLEQSRELVQLVRLIATAISTPQNSRK</sequence>
<dbReference type="Proteomes" id="UP000247480">
    <property type="component" value="Unassembled WGS sequence"/>
</dbReference>
<reference evidence="1 2" key="1">
    <citation type="submission" date="2018-04" db="EMBL/GenBank/DDBJ databases">
        <title>Draft genome sequence of Pseudomonas syringae pv. actinidiae biovar 1 strains isolated from kiwifruit in Kagawa prefecture.</title>
        <authorList>
            <person name="Tabuchi M."/>
            <person name="Saito M."/>
            <person name="Fujiwara S."/>
            <person name="Sasa N."/>
            <person name="Akimitsu K."/>
            <person name="Gomi K."/>
            <person name="Konishi-Sugita S."/>
            <person name="Hamano K."/>
            <person name="Kataoka I."/>
        </authorList>
    </citation>
    <scope>NUCLEOTIDE SEQUENCE [LARGE SCALE GENOMIC DNA]</scope>
    <source>
        <strain evidence="1 2">MAFF212206</strain>
    </source>
</reference>
<protein>
    <submittedName>
        <fullName evidence="1">Alpha-glucosidase</fullName>
    </submittedName>
</protein>